<dbReference type="Proteomes" id="UP000318704">
    <property type="component" value="Chromosome"/>
</dbReference>
<evidence type="ECO:0000313" key="1">
    <source>
        <dbReference type="EMBL" id="QDT97405.1"/>
    </source>
</evidence>
<reference evidence="1 2" key="1">
    <citation type="submission" date="2019-03" db="EMBL/GenBank/DDBJ databases">
        <title>Deep-cultivation of Planctomycetes and their phenomic and genomic characterization uncovers novel biology.</title>
        <authorList>
            <person name="Wiegand S."/>
            <person name="Jogler M."/>
            <person name="Boedeker C."/>
            <person name="Pinto D."/>
            <person name="Vollmers J."/>
            <person name="Rivas-Marin E."/>
            <person name="Kohn T."/>
            <person name="Peeters S.H."/>
            <person name="Heuer A."/>
            <person name="Rast P."/>
            <person name="Oberbeckmann S."/>
            <person name="Bunk B."/>
            <person name="Jeske O."/>
            <person name="Meyerdierks A."/>
            <person name="Storesund J.E."/>
            <person name="Kallscheuer N."/>
            <person name="Luecker S."/>
            <person name="Lage O.M."/>
            <person name="Pohl T."/>
            <person name="Merkel B.J."/>
            <person name="Hornburger P."/>
            <person name="Mueller R.-W."/>
            <person name="Bruemmer F."/>
            <person name="Labrenz M."/>
            <person name="Spormann A.M."/>
            <person name="Op den Camp H."/>
            <person name="Overmann J."/>
            <person name="Amann R."/>
            <person name="Jetten M.S.M."/>
            <person name="Mascher T."/>
            <person name="Medema M.H."/>
            <person name="Devos D.P."/>
            <person name="Kaster A.-K."/>
            <person name="Ovreas L."/>
            <person name="Rohde M."/>
            <person name="Galperin M.Y."/>
            <person name="Jogler C."/>
        </authorList>
    </citation>
    <scope>NUCLEOTIDE SEQUENCE [LARGE SCALE GENOMIC DNA]</scope>
    <source>
        <strain evidence="1 2">V144</strain>
    </source>
</reference>
<gene>
    <name evidence="1" type="ORF">V144x_28800</name>
</gene>
<dbReference type="EMBL" id="CP037920">
    <property type="protein sequence ID" value="QDT97405.1"/>
    <property type="molecule type" value="Genomic_DNA"/>
</dbReference>
<evidence type="ECO:0000313" key="2">
    <source>
        <dbReference type="Proteomes" id="UP000318704"/>
    </source>
</evidence>
<dbReference type="AlphaFoldDB" id="A0A517VWM7"/>
<protein>
    <submittedName>
        <fullName evidence="1">Uncharacterized protein</fullName>
    </submittedName>
</protein>
<proteinExistence type="predicted"/>
<organism evidence="1 2">
    <name type="scientific">Gimesia aquarii</name>
    <dbReference type="NCBI Taxonomy" id="2527964"/>
    <lineage>
        <taxon>Bacteria</taxon>
        <taxon>Pseudomonadati</taxon>
        <taxon>Planctomycetota</taxon>
        <taxon>Planctomycetia</taxon>
        <taxon>Planctomycetales</taxon>
        <taxon>Planctomycetaceae</taxon>
        <taxon>Gimesia</taxon>
    </lineage>
</organism>
<sequence>MWCLFFRFSSFLSCCWKVRCLNLNYHREWREVVKFDICAVLSESWLIRDEWKHDLSSSRVQIGSQISEDREPVLLAIFESLLKRGGFIVMTSTGAEVFSIPNFFPRARET</sequence>
<dbReference type="KEGG" id="gaw:V144x_28800"/>
<accession>A0A517VWM7</accession>
<name>A0A517VWM7_9PLAN</name>